<accession>A0A2N9YIC2</accession>
<evidence type="ECO:0000259" key="8">
    <source>
        <dbReference type="PROSITE" id="PS50109"/>
    </source>
</evidence>
<dbReference type="SMART" id="SM00387">
    <property type="entry name" value="HATPase_c"/>
    <property type="match status" value="1"/>
</dbReference>
<reference evidence="10" key="1">
    <citation type="submission" date="2016-12" db="EMBL/GenBank/DDBJ databases">
        <title>Complete Genome Sequence of Beggiatoa leptomitiformis D-401.</title>
        <authorList>
            <person name="Fomenkov A."/>
            <person name="Vincze T."/>
            <person name="Grabovich M."/>
            <person name="Anton B.P."/>
            <person name="Dubinina G."/>
            <person name="Orlova M."/>
            <person name="Belousova E."/>
            <person name="Roberts R.J."/>
        </authorList>
    </citation>
    <scope>NUCLEOTIDE SEQUENCE [LARGE SCALE GENOMIC DNA]</scope>
    <source>
        <strain evidence="10">D-401</strain>
    </source>
</reference>
<dbReference type="RefSeq" id="WP_062151088.1">
    <property type="nucleotide sequence ID" value="NZ_CP012373.2"/>
</dbReference>
<dbReference type="Gene3D" id="3.30.565.10">
    <property type="entry name" value="Histidine kinase-like ATPase, C-terminal domain"/>
    <property type="match status" value="1"/>
</dbReference>
<dbReference type="AlphaFoldDB" id="A0A2N9YIC2"/>
<dbReference type="SUPFAM" id="SSF47384">
    <property type="entry name" value="Homodimeric domain of signal transducing histidine kinase"/>
    <property type="match status" value="1"/>
</dbReference>
<dbReference type="PRINTS" id="PR00344">
    <property type="entry name" value="BCTRLSENSOR"/>
</dbReference>
<dbReference type="CDD" id="cd00082">
    <property type="entry name" value="HisKA"/>
    <property type="match status" value="1"/>
</dbReference>
<feature type="domain" description="Histidine kinase" evidence="8">
    <location>
        <begin position="162"/>
        <end position="378"/>
    </location>
</feature>
<dbReference type="Gene3D" id="1.10.287.130">
    <property type="match status" value="1"/>
</dbReference>
<dbReference type="PROSITE" id="PS50109">
    <property type="entry name" value="HIS_KIN"/>
    <property type="match status" value="1"/>
</dbReference>
<dbReference type="EC" id="2.7.13.3" evidence="2"/>
<evidence type="ECO:0000256" key="1">
    <source>
        <dbReference type="ARBA" id="ARBA00000085"/>
    </source>
</evidence>
<evidence type="ECO:0000313" key="9">
    <source>
        <dbReference type="EMBL" id="AUI70244.1"/>
    </source>
</evidence>
<comment type="catalytic activity">
    <reaction evidence="1">
        <text>ATP + protein L-histidine = ADP + protein N-phospho-L-histidine.</text>
        <dbReference type="EC" id="2.7.13.3"/>
    </reaction>
</comment>
<dbReference type="InterPro" id="IPR003661">
    <property type="entry name" value="HisK_dim/P_dom"/>
</dbReference>
<dbReference type="SMART" id="SM00388">
    <property type="entry name" value="HisKA"/>
    <property type="match status" value="1"/>
</dbReference>
<dbReference type="InterPro" id="IPR004358">
    <property type="entry name" value="Sig_transdc_His_kin-like_C"/>
</dbReference>
<dbReference type="InterPro" id="IPR036890">
    <property type="entry name" value="HATPase_C_sf"/>
</dbReference>
<dbReference type="CDD" id="cd16922">
    <property type="entry name" value="HATPase_EvgS-ArcB-TorS-like"/>
    <property type="match status" value="1"/>
</dbReference>
<protein>
    <recommendedName>
        <fullName evidence="2">histidine kinase</fullName>
        <ecNumber evidence="2">2.7.13.3</ecNumber>
    </recommendedName>
</protein>
<dbReference type="OrthoDB" id="9792854at2"/>
<dbReference type="Pfam" id="PF00512">
    <property type="entry name" value="HisKA"/>
    <property type="match status" value="1"/>
</dbReference>
<gene>
    <name evidence="9" type="ORF">BLE401_17090</name>
</gene>
<sequence length="381" mass="42893">MFGDFSASNPPLFKQLAELQNQLDESNAEKLQLESQLNALKAQQLSLLRELKEQQLVTAEITQLRQQVDILAKNKKKLEISLDVITEHADLFEMQLVDAQNSLEQKVTERTQELEEKNNQLQAEIQERSRIETELLHAKESADVARISAEMANQAKSIFLAKMSHELRTPLNAILGYGELLQEDLTDMGLAEFSNELHQIQRAGEHLLSLVSDILDVSKIETETLALSLTEFTVNDMVNNVVSLIRPTLKGNILEVRCFNKVGTMRADATRVQQILQNLLSNAIKFTKQGRICFAVKLRADYVYFRVKDTGIGIPAEKLSSIFEAFNQVDNSYTRQYDGSGIGLTLCKQLCQAMNGEVYVKSILGQGSAFTVQLPRYPEND</sequence>
<dbReference type="InterPro" id="IPR036097">
    <property type="entry name" value="HisK_dim/P_sf"/>
</dbReference>
<dbReference type="GO" id="GO:0000155">
    <property type="term" value="F:phosphorelay sensor kinase activity"/>
    <property type="evidence" value="ECO:0007669"/>
    <property type="project" value="InterPro"/>
</dbReference>
<dbReference type="InterPro" id="IPR005467">
    <property type="entry name" value="His_kinase_dom"/>
</dbReference>
<dbReference type="FunFam" id="3.30.565.10:FF:000010">
    <property type="entry name" value="Sensor histidine kinase RcsC"/>
    <property type="match status" value="1"/>
</dbReference>
<dbReference type="EMBL" id="CP018889">
    <property type="protein sequence ID" value="AUI70244.1"/>
    <property type="molecule type" value="Genomic_DNA"/>
</dbReference>
<evidence type="ECO:0000256" key="2">
    <source>
        <dbReference type="ARBA" id="ARBA00012438"/>
    </source>
</evidence>
<keyword evidence="3" id="KW-0597">Phosphoprotein</keyword>
<keyword evidence="5" id="KW-0418">Kinase</keyword>
<keyword evidence="7" id="KW-0175">Coiled coil</keyword>
<feature type="coiled-coil region" evidence="7">
    <location>
        <begin position="14"/>
        <end position="134"/>
    </location>
</feature>
<name>A0A2N9YIC2_9GAMM</name>
<dbReference type="InterPro" id="IPR050736">
    <property type="entry name" value="Sensor_HK_Regulatory"/>
</dbReference>
<organism evidence="9 10">
    <name type="scientific">Beggiatoa leptomitoformis</name>
    <dbReference type="NCBI Taxonomy" id="288004"/>
    <lineage>
        <taxon>Bacteria</taxon>
        <taxon>Pseudomonadati</taxon>
        <taxon>Pseudomonadota</taxon>
        <taxon>Gammaproteobacteria</taxon>
        <taxon>Thiotrichales</taxon>
        <taxon>Thiotrichaceae</taxon>
        <taxon>Beggiatoa</taxon>
    </lineage>
</organism>
<evidence type="ECO:0000256" key="5">
    <source>
        <dbReference type="ARBA" id="ARBA00022777"/>
    </source>
</evidence>
<evidence type="ECO:0000256" key="3">
    <source>
        <dbReference type="ARBA" id="ARBA00022553"/>
    </source>
</evidence>
<evidence type="ECO:0000313" key="10">
    <source>
        <dbReference type="Proteomes" id="UP000234271"/>
    </source>
</evidence>
<dbReference type="InterPro" id="IPR003594">
    <property type="entry name" value="HATPase_dom"/>
</dbReference>
<dbReference type="Pfam" id="PF02518">
    <property type="entry name" value="HATPase_c"/>
    <property type="match status" value="1"/>
</dbReference>
<dbReference type="PANTHER" id="PTHR43711">
    <property type="entry name" value="TWO-COMPONENT HISTIDINE KINASE"/>
    <property type="match status" value="1"/>
</dbReference>
<evidence type="ECO:0000256" key="4">
    <source>
        <dbReference type="ARBA" id="ARBA00022679"/>
    </source>
</evidence>
<keyword evidence="6" id="KW-0902">Two-component regulatory system</keyword>
<keyword evidence="10" id="KW-1185">Reference proteome</keyword>
<keyword evidence="4" id="KW-0808">Transferase</keyword>
<proteinExistence type="predicted"/>
<evidence type="ECO:0000256" key="7">
    <source>
        <dbReference type="SAM" id="Coils"/>
    </source>
</evidence>
<dbReference type="SUPFAM" id="SSF55874">
    <property type="entry name" value="ATPase domain of HSP90 chaperone/DNA topoisomerase II/histidine kinase"/>
    <property type="match status" value="1"/>
</dbReference>
<dbReference type="Proteomes" id="UP000234271">
    <property type="component" value="Chromosome"/>
</dbReference>
<dbReference type="PANTHER" id="PTHR43711:SF26">
    <property type="entry name" value="SENSOR HISTIDINE KINASE RCSC"/>
    <property type="match status" value="1"/>
</dbReference>
<evidence type="ECO:0000256" key="6">
    <source>
        <dbReference type="ARBA" id="ARBA00023012"/>
    </source>
</evidence>